<protein>
    <submittedName>
        <fullName evidence="2">Uncharacterized protein</fullName>
    </submittedName>
</protein>
<keyword evidence="1" id="KW-0472">Membrane</keyword>
<keyword evidence="1" id="KW-1133">Transmembrane helix</keyword>
<evidence type="ECO:0000256" key="1">
    <source>
        <dbReference type="SAM" id="Phobius"/>
    </source>
</evidence>
<proteinExistence type="predicted"/>
<reference evidence="2 3" key="1">
    <citation type="submission" date="2022-11" db="EMBL/GenBank/DDBJ databases">
        <title>Anaerobic phenanthrene biodegradation by a DNRA strain PheN6.</title>
        <authorList>
            <person name="Zhang Z."/>
        </authorList>
    </citation>
    <scope>NUCLEOTIDE SEQUENCE [LARGE SCALE GENOMIC DNA]</scope>
    <source>
        <strain evidence="2 3">PheN6</strain>
    </source>
</reference>
<name>A0ABT5GDL5_9MICO</name>
<dbReference type="Proteomes" id="UP001150259">
    <property type="component" value="Unassembled WGS sequence"/>
</dbReference>
<evidence type="ECO:0000313" key="3">
    <source>
        <dbReference type="Proteomes" id="UP001150259"/>
    </source>
</evidence>
<gene>
    <name evidence="2" type="ORF">OO014_03755</name>
</gene>
<comment type="caution">
    <text evidence="2">The sequence shown here is derived from an EMBL/GenBank/DDBJ whole genome shotgun (WGS) entry which is preliminary data.</text>
</comment>
<organism evidence="2 3">
    <name type="scientific">Intrasporangium calvum</name>
    <dbReference type="NCBI Taxonomy" id="53358"/>
    <lineage>
        <taxon>Bacteria</taxon>
        <taxon>Bacillati</taxon>
        <taxon>Actinomycetota</taxon>
        <taxon>Actinomycetes</taxon>
        <taxon>Micrococcales</taxon>
        <taxon>Intrasporangiaceae</taxon>
        <taxon>Intrasporangium</taxon>
    </lineage>
</organism>
<accession>A0ABT5GDL5</accession>
<feature type="transmembrane region" description="Helical" evidence="1">
    <location>
        <begin position="53"/>
        <end position="72"/>
    </location>
</feature>
<keyword evidence="3" id="KW-1185">Reference proteome</keyword>
<dbReference type="RefSeq" id="WP_272460936.1">
    <property type="nucleotide sequence ID" value="NZ_JAPFQL010000010.1"/>
</dbReference>
<sequence length="331" mass="35564">MNTLERRVTDALHEQVDELPISTKDLAQLQRELHRRARGPELRDRRWVGSRPWQLVVAACAVTGVVLGVLSLRSDPEPPKLPAGPGPITLTELAGVWKVQDPDNPWLWIFGADGTLTHSDGPDVPLTPVEGTAWTVTPVSGGFQTVNDTARWRTGDGVTGAGACIVTWGATLSTEGRMQGTVKQAGPTCQLQPSDEVWEWIRISPASIAGTNLSPHGAITNEEILTGTTKLFGTWLLKGTGKVLAVQPSATGPGREQAQYTLYDFGVAAEPETGTVRWQTDGWTFVLTPDQGTCSAVYEKAAYRTSTMVATLAVGSCARLGGAIDTWIRLN</sequence>
<dbReference type="EMBL" id="JAPFQL010000010">
    <property type="protein sequence ID" value="MDC5696359.1"/>
    <property type="molecule type" value="Genomic_DNA"/>
</dbReference>
<evidence type="ECO:0000313" key="2">
    <source>
        <dbReference type="EMBL" id="MDC5696359.1"/>
    </source>
</evidence>
<keyword evidence="1" id="KW-0812">Transmembrane</keyword>